<protein>
    <submittedName>
        <fullName evidence="1">Uncharacterized protein</fullName>
    </submittedName>
</protein>
<evidence type="ECO:0000313" key="1">
    <source>
        <dbReference type="EMBL" id="CAG6737203.1"/>
    </source>
</evidence>
<sequence>MNSFIIHSHTFTHSFIYLLSHLSTHTFTHSFINYYPLIQSLIYSFTYYPTHTFAHSFHQHIHHQSFVLIVSCIWFKGKVIVSTCMSSAPTSILFIYSIHRQPADTFVNYILQFGLHTFLK</sequence>
<reference evidence="1" key="1">
    <citation type="submission" date="2021-05" db="EMBL/GenBank/DDBJ databases">
        <authorList>
            <person name="Alioto T."/>
            <person name="Alioto T."/>
            <person name="Gomez Garrido J."/>
        </authorList>
    </citation>
    <scope>NUCLEOTIDE SEQUENCE</scope>
</reference>
<accession>A0A8D9E1E5</accession>
<name>A0A8D9E1E5_9HEMI</name>
<dbReference type="AlphaFoldDB" id="A0A8D9E1E5"/>
<proteinExistence type="predicted"/>
<organism evidence="1">
    <name type="scientific">Cacopsylla melanoneura</name>
    <dbReference type="NCBI Taxonomy" id="428564"/>
    <lineage>
        <taxon>Eukaryota</taxon>
        <taxon>Metazoa</taxon>
        <taxon>Ecdysozoa</taxon>
        <taxon>Arthropoda</taxon>
        <taxon>Hexapoda</taxon>
        <taxon>Insecta</taxon>
        <taxon>Pterygota</taxon>
        <taxon>Neoptera</taxon>
        <taxon>Paraneoptera</taxon>
        <taxon>Hemiptera</taxon>
        <taxon>Sternorrhyncha</taxon>
        <taxon>Psylloidea</taxon>
        <taxon>Psyllidae</taxon>
        <taxon>Psyllinae</taxon>
        <taxon>Cacopsylla</taxon>
    </lineage>
</organism>
<dbReference type="EMBL" id="HBUF01402297">
    <property type="protein sequence ID" value="CAG6737203.1"/>
    <property type="molecule type" value="Transcribed_RNA"/>
</dbReference>